<proteinExistence type="inferred from homology"/>
<comment type="subunit">
    <text evidence="12">Monomer.</text>
</comment>
<gene>
    <name evidence="12" type="primary">ileS</name>
    <name evidence="17" type="ORF">KB874_19665</name>
</gene>
<dbReference type="InterPro" id="IPR013155">
    <property type="entry name" value="M/V/L/I-tRNA-synth_anticd-bd"/>
</dbReference>
<keyword evidence="8 12" id="KW-0648">Protein biosynthesis</keyword>
<evidence type="ECO:0000256" key="5">
    <source>
        <dbReference type="ARBA" id="ARBA00022741"/>
    </source>
</evidence>
<dbReference type="Pfam" id="PF08264">
    <property type="entry name" value="Anticodon_1"/>
    <property type="match status" value="1"/>
</dbReference>
<feature type="domain" description="Aminoacyl-tRNA synthetase class Ia" evidence="14">
    <location>
        <begin position="32"/>
        <end position="720"/>
    </location>
</feature>
<protein>
    <recommendedName>
        <fullName evidence="12">Isoleucine--tRNA ligase</fullName>
        <ecNumber evidence="12">6.1.1.5</ecNumber>
    </recommendedName>
    <alternativeName>
        <fullName evidence="12">Isoleucyl-tRNA synthetase</fullName>
        <shortName evidence="12">IleRS</shortName>
    </alternativeName>
</protein>
<feature type="short sequence motif" description="'HIGH' region" evidence="12">
    <location>
        <begin position="64"/>
        <end position="74"/>
    </location>
</feature>
<sequence length="1010" mass="114880">MCADTPEYKDTLNLPQTDFPMRAGLPNREPGWLDRWEKIGIYDRLRDKATASPRPAFTLHDGPPYANGHLHIGHALNKILKDMVVRSQQMMGHDARYIPGWDCHGLPIEWKIEEQYRAKGQNKDEVDVVDFRQECRKFAEGWIDVQREEFKRLGITGTWDKPYLTMDFRAERIIAEEFQKFLMTGVLYQGSKPVMWSPVEKTALAEAEIEYHDHKSHTIWVPFSVVEIKLPDRFADVPGYDPGEMAYERAIQMQHSDQVRAKDLEGCKVVIWTTTPWTIPSNKAVAYNPEISYGLYEVTGRPEECWARIGDRYVLADKLAGDVLSKARLEDGMYRRLRDVSAEELGTLTLAHPFRGLDGADGFWDYDVPMIDGDHVTDDAGTGFVHTAPSHGQEDYDAFVKRGWMDRMTHNVGEESEFLPHVPFFAGLKVLDHKGKEGKANTAVIDKLVEVGGLLARGRMTHSYPHSWRSKAPVIYRNTPQWFAAIDRAVGDGQDTYGQTIRSRALTSIDQLVKWTPQTGRNRLYSMIEARPDWVLSRQRAWGVPLTCFTKKGALPTDPDFLLRDPKVNERINAAFEAEGADAWYKPGAKERFLGNDYDPAEWDQVFDILDVWFDSGSTHAFVLRDREDGSADGIADLYLEGTDQHRGWFHSSMLQACGTIGRAPYRGVLTHGFTLDEKGNKMSKSLGNTVAPEEVVKQYGADILRLWVAQSDYTADLRIGPEILKGVADSYRRLRNTMRYMLGALAPYSDAERVEPADMPELERWVLHRLAELDTVVRKGYAEYNFQGVFQQLFNFCTVDLSAFYFDIRKDALYCDGDTLRRRSARTVLDILFHRLTTWLAPILVFTMEEVWLERFPGDDSSVHLVDIPETPKDWLDEPLAAKWAMVRRARRVVTAALEVQRVDKVIGASLEAAPVVYIEDKALFEALRSHDFSLQSDVDFADICITSDLTVTNKPMPNEAFRLPEVEGVGVVFEKAEGEKCQRCWKILPDVGTHAHPGTCKRCDSALS</sequence>
<feature type="binding site" evidence="12">
    <location>
        <position position="983"/>
    </location>
    <ligand>
        <name>Zn(2+)</name>
        <dbReference type="ChEBI" id="CHEBI:29105"/>
    </ligand>
</feature>
<comment type="subcellular location">
    <subcellularLocation>
        <location evidence="12">Cytoplasm</location>
    </subcellularLocation>
</comment>
<feature type="compositionally biased region" description="Basic and acidic residues" evidence="13">
    <location>
        <begin position="1"/>
        <end position="10"/>
    </location>
</feature>
<dbReference type="Gene3D" id="3.90.740.10">
    <property type="entry name" value="Valyl/Leucyl/Isoleucyl-tRNA synthetase, editing domain"/>
    <property type="match status" value="1"/>
</dbReference>
<evidence type="ECO:0000313" key="17">
    <source>
        <dbReference type="EMBL" id="MBS0126305.1"/>
    </source>
</evidence>
<dbReference type="Gene3D" id="1.10.730.20">
    <property type="match status" value="1"/>
</dbReference>
<accession>A0A8J7WEV1</accession>
<dbReference type="InterPro" id="IPR023585">
    <property type="entry name" value="Ile-tRNA-ligase_type1"/>
</dbReference>
<dbReference type="HAMAP" id="MF_02002">
    <property type="entry name" value="Ile_tRNA_synth_type1"/>
    <property type="match status" value="1"/>
</dbReference>
<evidence type="ECO:0000259" key="14">
    <source>
        <dbReference type="Pfam" id="PF00133"/>
    </source>
</evidence>
<keyword evidence="6 12" id="KW-0862">Zinc</keyword>
<dbReference type="GO" id="GO:0006428">
    <property type="term" value="P:isoleucyl-tRNA aminoacylation"/>
    <property type="evidence" value="ECO:0007669"/>
    <property type="project" value="UniProtKB-UniRule"/>
</dbReference>
<dbReference type="SUPFAM" id="SSF50677">
    <property type="entry name" value="ValRS/IleRS/LeuRS editing domain"/>
    <property type="match status" value="1"/>
</dbReference>
<keyword evidence="18" id="KW-1185">Reference proteome</keyword>
<evidence type="ECO:0000259" key="16">
    <source>
        <dbReference type="Pfam" id="PF08264"/>
    </source>
</evidence>
<feature type="binding site" evidence="12">
    <location>
        <position position="1002"/>
    </location>
    <ligand>
        <name>Zn(2+)</name>
        <dbReference type="ChEBI" id="CHEBI:29105"/>
    </ligand>
</feature>
<keyword evidence="3 12" id="KW-0436">Ligase</keyword>
<keyword evidence="7 12" id="KW-0067">ATP-binding</keyword>
<evidence type="ECO:0000256" key="13">
    <source>
        <dbReference type="SAM" id="MobiDB-lite"/>
    </source>
</evidence>
<dbReference type="FunFam" id="3.40.50.620:FF:000042">
    <property type="entry name" value="Isoleucine--tRNA ligase"/>
    <property type="match status" value="1"/>
</dbReference>
<dbReference type="PRINTS" id="PR00984">
    <property type="entry name" value="TRNASYNTHILE"/>
</dbReference>
<organism evidence="17 18">
    <name type="scientific">Thetidibacter halocola</name>
    <dbReference type="NCBI Taxonomy" id="2827239"/>
    <lineage>
        <taxon>Bacteria</taxon>
        <taxon>Pseudomonadati</taxon>
        <taxon>Pseudomonadota</taxon>
        <taxon>Alphaproteobacteria</taxon>
        <taxon>Rhodobacterales</taxon>
        <taxon>Roseobacteraceae</taxon>
        <taxon>Thetidibacter</taxon>
    </lineage>
</organism>
<keyword evidence="5 12" id="KW-0547">Nucleotide-binding</keyword>
<keyword evidence="4 12" id="KW-0479">Metal-binding</keyword>
<dbReference type="AlphaFoldDB" id="A0A8J7WEV1"/>
<dbReference type="InterPro" id="IPR014729">
    <property type="entry name" value="Rossmann-like_a/b/a_fold"/>
</dbReference>
<comment type="similarity">
    <text evidence="1 12">Belongs to the class-I aminoacyl-tRNA synthetase family. IleS type 1 subfamily.</text>
</comment>
<dbReference type="GO" id="GO:0004822">
    <property type="term" value="F:isoleucine-tRNA ligase activity"/>
    <property type="evidence" value="ECO:0007669"/>
    <property type="project" value="UniProtKB-UniRule"/>
</dbReference>
<feature type="binding site" evidence="12">
    <location>
        <position position="1005"/>
    </location>
    <ligand>
        <name>Zn(2+)</name>
        <dbReference type="ChEBI" id="CHEBI:29105"/>
    </ligand>
</feature>
<dbReference type="InterPro" id="IPR001412">
    <property type="entry name" value="aa-tRNA-synth_I_CS"/>
</dbReference>
<dbReference type="RefSeq" id="WP_212538273.1">
    <property type="nucleotide sequence ID" value="NZ_JAGTUU010000009.1"/>
</dbReference>
<dbReference type="InterPro" id="IPR002301">
    <property type="entry name" value="Ile-tRNA-ligase"/>
</dbReference>
<dbReference type="EMBL" id="JAGTUU010000009">
    <property type="protein sequence ID" value="MBS0126305.1"/>
    <property type="molecule type" value="Genomic_DNA"/>
</dbReference>
<dbReference type="SUPFAM" id="SSF47323">
    <property type="entry name" value="Anticodon-binding domain of a subclass of class I aminoacyl-tRNA synthetases"/>
    <property type="match status" value="1"/>
</dbReference>
<feature type="short sequence motif" description="'KMSKS' region" evidence="12">
    <location>
        <begin position="682"/>
        <end position="686"/>
    </location>
</feature>
<feature type="binding site" evidence="12">
    <location>
        <position position="641"/>
    </location>
    <ligand>
        <name>L-isoleucyl-5'-AMP</name>
        <dbReference type="ChEBI" id="CHEBI:178002"/>
    </ligand>
</feature>
<dbReference type="GO" id="GO:0000049">
    <property type="term" value="F:tRNA binding"/>
    <property type="evidence" value="ECO:0007669"/>
    <property type="project" value="InterPro"/>
</dbReference>
<name>A0A8J7WEV1_9RHOB</name>
<dbReference type="CDD" id="cd07960">
    <property type="entry name" value="Anticodon_Ia_Ile_BEm"/>
    <property type="match status" value="1"/>
</dbReference>
<dbReference type="PANTHER" id="PTHR42765">
    <property type="entry name" value="SOLEUCYL-TRNA SYNTHETASE"/>
    <property type="match status" value="1"/>
</dbReference>
<reference evidence="17" key="1">
    <citation type="submission" date="2021-04" db="EMBL/GenBank/DDBJ databases">
        <authorList>
            <person name="Yoon J."/>
        </authorList>
    </citation>
    <scope>NUCLEOTIDE SEQUENCE</scope>
    <source>
        <strain evidence="17">KMU-90</strain>
    </source>
</reference>
<dbReference type="InterPro" id="IPR009008">
    <property type="entry name" value="Val/Leu/Ile-tRNA-synth_edit"/>
</dbReference>
<dbReference type="GO" id="GO:0005829">
    <property type="term" value="C:cytosol"/>
    <property type="evidence" value="ECO:0007669"/>
    <property type="project" value="TreeGrafter"/>
</dbReference>
<dbReference type="InterPro" id="IPR009080">
    <property type="entry name" value="tRNAsynth_Ia_anticodon-bd"/>
</dbReference>
<dbReference type="GO" id="GO:0008270">
    <property type="term" value="F:zinc ion binding"/>
    <property type="evidence" value="ECO:0007669"/>
    <property type="project" value="UniProtKB-UniRule"/>
</dbReference>
<comment type="function">
    <text evidence="10 12">Catalyzes the attachment of isoleucine to tRNA(Ile). As IleRS can inadvertently accommodate and process structurally similar amino acids such as valine, to avoid such errors it has two additional distinct tRNA(Ile)-dependent editing activities. One activity is designated as 'pretransfer' editing and involves the hydrolysis of activated Val-AMP. The other activity is designated 'posttransfer' editing and involves deacylation of mischarged Val-tRNA(Ile).</text>
</comment>
<keyword evidence="2 12" id="KW-0963">Cytoplasm</keyword>
<feature type="domain" description="Methionyl/Valyl/Leucyl/Isoleucyl-tRNA synthetase anticodon-binding" evidence="16">
    <location>
        <begin position="764"/>
        <end position="913"/>
    </location>
</feature>
<dbReference type="Gene3D" id="3.40.50.620">
    <property type="entry name" value="HUPs"/>
    <property type="match status" value="2"/>
</dbReference>
<evidence type="ECO:0000313" key="18">
    <source>
        <dbReference type="Proteomes" id="UP000681356"/>
    </source>
</evidence>
<dbReference type="GO" id="GO:0005524">
    <property type="term" value="F:ATP binding"/>
    <property type="evidence" value="ECO:0007669"/>
    <property type="project" value="UniProtKB-UniRule"/>
</dbReference>
<evidence type="ECO:0000256" key="12">
    <source>
        <dbReference type="HAMAP-Rule" id="MF_02002"/>
    </source>
</evidence>
<dbReference type="NCBIfam" id="TIGR00392">
    <property type="entry name" value="ileS"/>
    <property type="match status" value="1"/>
</dbReference>
<evidence type="ECO:0000256" key="3">
    <source>
        <dbReference type="ARBA" id="ARBA00022598"/>
    </source>
</evidence>
<dbReference type="Proteomes" id="UP000681356">
    <property type="component" value="Unassembled WGS sequence"/>
</dbReference>
<dbReference type="InterPro" id="IPR033708">
    <property type="entry name" value="Anticodon_Ile_BEm"/>
</dbReference>
<evidence type="ECO:0000256" key="2">
    <source>
        <dbReference type="ARBA" id="ARBA00022490"/>
    </source>
</evidence>
<dbReference type="InterPro" id="IPR010663">
    <property type="entry name" value="Znf_FPG/IleRS"/>
</dbReference>
<evidence type="ECO:0000256" key="11">
    <source>
        <dbReference type="ARBA" id="ARBA00048359"/>
    </source>
</evidence>
<dbReference type="InterPro" id="IPR050081">
    <property type="entry name" value="Ile-tRNA_ligase"/>
</dbReference>
<comment type="caution">
    <text evidence="17">The sequence shown here is derived from an EMBL/GenBank/DDBJ whole genome shotgun (WGS) entry which is preliminary data.</text>
</comment>
<dbReference type="PANTHER" id="PTHR42765:SF1">
    <property type="entry name" value="ISOLEUCINE--TRNA LIGASE, MITOCHONDRIAL"/>
    <property type="match status" value="1"/>
</dbReference>
<keyword evidence="9 12" id="KW-0030">Aminoacyl-tRNA synthetase</keyword>
<dbReference type="GO" id="GO:0002161">
    <property type="term" value="F:aminoacyl-tRNA deacylase activity"/>
    <property type="evidence" value="ECO:0007669"/>
    <property type="project" value="InterPro"/>
</dbReference>
<feature type="region of interest" description="Disordered" evidence="13">
    <location>
        <begin position="1"/>
        <end position="23"/>
    </location>
</feature>
<dbReference type="InterPro" id="IPR002300">
    <property type="entry name" value="aa-tRNA-synth_Ia"/>
</dbReference>
<evidence type="ECO:0000256" key="7">
    <source>
        <dbReference type="ARBA" id="ARBA00022840"/>
    </source>
</evidence>
<dbReference type="Pfam" id="PF00133">
    <property type="entry name" value="tRNA-synt_1"/>
    <property type="match status" value="1"/>
</dbReference>
<feature type="domain" description="Zinc finger FPG/IleRS-type" evidence="15">
    <location>
        <begin position="980"/>
        <end position="1006"/>
    </location>
</feature>
<evidence type="ECO:0000256" key="4">
    <source>
        <dbReference type="ARBA" id="ARBA00022723"/>
    </source>
</evidence>
<comment type="catalytic activity">
    <reaction evidence="11 12">
        <text>tRNA(Ile) + L-isoleucine + ATP = L-isoleucyl-tRNA(Ile) + AMP + diphosphate</text>
        <dbReference type="Rhea" id="RHEA:11060"/>
        <dbReference type="Rhea" id="RHEA-COMP:9666"/>
        <dbReference type="Rhea" id="RHEA-COMP:9695"/>
        <dbReference type="ChEBI" id="CHEBI:30616"/>
        <dbReference type="ChEBI" id="CHEBI:33019"/>
        <dbReference type="ChEBI" id="CHEBI:58045"/>
        <dbReference type="ChEBI" id="CHEBI:78442"/>
        <dbReference type="ChEBI" id="CHEBI:78528"/>
        <dbReference type="ChEBI" id="CHEBI:456215"/>
        <dbReference type="EC" id="6.1.1.5"/>
    </reaction>
</comment>
<dbReference type="PROSITE" id="PS00178">
    <property type="entry name" value="AA_TRNA_LIGASE_I"/>
    <property type="match status" value="1"/>
</dbReference>
<comment type="domain">
    <text evidence="12">IleRS has two distinct active sites: one for aminoacylation and one for editing. The misactivated valine is translocated from the active site to the editing site, which sterically excludes the correctly activated isoleucine. The single editing site contains two valyl binding pockets, one specific for each substrate (Val-AMP or Val-tRNA(Ile)).</text>
</comment>
<evidence type="ECO:0000259" key="15">
    <source>
        <dbReference type="Pfam" id="PF06827"/>
    </source>
</evidence>
<comment type="cofactor">
    <cofactor evidence="12">
        <name>Zn(2+)</name>
        <dbReference type="ChEBI" id="CHEBI:29105"/>
    </cofactor>
    <text evidence="12">Binds 1 zinc ion per subunit.</text>
</comment>
<evidence type="ECO:0000256" key="1">
    <source>
        <dbReference type="ARBA" id="ARBA00006887"/>
    </source>
</evidence>
<feature type="binding site" evidence="12">
    <location>
        <position position="986"/>
    </location>
    <ligand>
        <name>Zn(2+)</name>
        <dbReference type="ChEBI" id="CHEBI:29105"/>
    </ligand>
</feature>
<feature type="binding site" evidence="12">
    <location>
        <position position="685"/>
    </location>
    <ligand>
        <name>ATP</name>
        <dbReference type="ChEBI" id="CHEBI:30616"/>
    </ligand>
</feature>
<evidence type="ECO:0000256" key="10">
    <source>
        <dbReference type="ARBA" id="ARBA00025217"/>
    </source>
</evidence>
<evidence type="ECO:0000256" key="9">
    <source>
        <dbReference type="ARBA" id="ARBA00023146"/>
    </source>
</evidence>
<dbReference type="SUPFAM" id="SSF52374">
    <property type="entry name" value="Nucleotidylyl transferase"/>
    <property type="match status" value="1"/>
</dbReference>
<dbReference type="EC" id="6.1.1.5" evidence="12"/>
<evidence type="ECO:0000256" key="8">
    <source>
        <dbReference type="ARBA" id="ARBA00022917"/>
    </source>
</evidence>
<evidence type="ECO:0000256" key="6">
    <source>
        <dbReference type="ARBA" id="ARBA00022833"/>
    </source>
</evidence>
<dbReference type="Pfam" id="PF06827">
    <property type="entry name" value="zf-FPG_IleRS"/>
    <property type="match status" value="1"/>
</dbReference>